<keyword evidence="1" id="KW-0812">Transmembrane</keyword>
<sequence>MKLLIPPRQFTAPLAATVAVLAGLLMLTLYAG</sequence>
<name>A0A7X0H7X0_9BACT</name>
<evidence type="ECO:0000313" key="3">
    <source>
        <dbReference type="Proteomes" id="UP000541810"/>
    </source>
</evidence>
<reference evidence="2 3" key="1">
    <citation type="submission" date="2020-08" db="EMBL/GenBank/DDBJ databases">
        <title>Genomic Encyclopedia of Type Strains, Phase IV (KMG-IV): sequencing the most valuable type-strain genomes for metagenomic binning, comparative biology and taxonomic classification.</title>
        <authorList>
            <person name="Goeker M."/>
        </authorList>
    </citation>
    <scope>NUCLEOTIDE SEQUENCE [LARGE SCALE GENOMIC DNA]</scope>
    <source>
        <strain evidence="2 3">DSM 103725</strain>
    </source>
</reference>
<proteinExistence type="predicted"/>
<keyword evidence="1" id="KW-0472">Membrane</keyword>
<dbReference type="Proteomes" id="UP000541810">
    <property type="component" value="Unassembled WGS sequence"/>
</dbReference>
<keyword evidence="3" id="KW-1185">Reference proteome</keyword>
<evidence type="ECO:0000313" key="2">
    <source>
        <dbReference type="EMBL" id="MBB6429460.1"/>
    </source>
</evidence>
<evidence type="ECO:0000256" key="1">
    <source>
        <dbReference type="SAM" id="Phobius"/>
    </source>
</evidence>
<dbReference type="EMBL" id="JACHGY010000001">
    <property type="protein sequence ID" value="MBB6429460.1"/>
    <property type="molecule type" value="Genomic_DNA"/>
</dbReference>
<comment type="caution">
    <text evidence="2">The sequence shown here is derived from an EMBL/GenBank/DDBJ whole genome shotgun (WGS) entry which is preliminary data.</text>
</comment>
<protein>
    <submittedName>
        <fullName evidence="2">Uncharacterized protein</fullName>
    </submittedName>
</protein>
<dbReference type="AlphaFoldDB" id="A0A7X0H7X0"/>
<keyword evidence="1" id="KW-1133">Transmembrane helix</keyword>
<organism evidence="2 3">
    <name type="scientific">Algisphaera agarilytica</name>
    <dbReference type="NCBI Taxonomy" id="1385975"/>
    <lineage>
        <taxon>Bacteria</taxon>
        <taxon>Pseudomonadati</taxon>
        <taxon>Planctomycetota</taxon>
        <taxon>Phycisphaerae</taxon>
        <taxon>Phycisphaerales</taxon>
        <taxon>Phycisphaeraceae</taxon>
        <taxon>Algisphaera</taxon>
    </lineage>
</organism>
<gene>
    <name evidence="2" type="ORF">HNQ40_001266</name>
</gene>
<accession>A0A7X0H7X0</accession>
<feature type="transmembrane region" description="Helical" evidence="1">
    <location>
        <begin position="12"/>
        <end position="31"/>
    </location>
</feature>